<evidence type="ECO:0000313" key="2">
    <source>
        <dbReference type="EMBL" id="VDM69557.1"/>
    </source>
</evidence>
<sequence length="134" mass="14828">MFFRRFLIQLLLASVEVSLAKSGGLLQLPISLYSLIKDVHQPIRVRSRHQLPFSRSDFMRNNVVIREENDRSVVAASTKNDLVLVTKNTLAGVIKRKKSSGTHFSTNRRATAISSQGGILSAVINSLLTPGNKL</sequence>
<protein>
    <recommendedName>
        <fullName evidence="4">Secreted protein</fullName>
    </recommendedName>
</protein>
<evidence type="ECO:0000313" key="3">
    <source>
        <dbReference type="Proteomes" id="UP000270094"/>
    </source>
</evidence>
<accession>A0A3P7IZB1</accession>
<reference evidence="2 3" key="1">
    <citation type="submission" date="2018-11" db="EMBL/GenBank/DDBJ databases">
        <authorList>
            <consortium name="Pathogen Informatics"/>
        </authorList>
    </citation>
    <scope>NUCLEOTIDE SEQUENCE [LARGE SCALE GENOMIC DNA]</scope>
</reference>
<keyword evidence="1" id="KW-0732">Signal</keyword>
<organism evidence="2 3">
    <name type="scientific">Strongylus vulgaris</name>
    <name type="common">Blood worm</name>
    <dbReference type="NCBI Taxonomy" id="40348"/>
    <lineage>
        <taxon>Eukaryota</taxon>
        <taxon>Metazoa</taxon>
        <taxon>Ecdysozoa</taxon>
        <taxon>Nematoda</taxon>
        <taxon>Chromadorea</taxon>
        <taxon>Rhabditida</taxon>
        <taxon>Rhabditina</taxon>
        <taxon>Rhabditomorpha</taxon>
        <taxon>Strongyloidea</taxon>
        <taxon>Strongylidae</taxon>
        <taxon>Strongylus</taxon>
    </lineage>
</organism>
<dbReference type="Proteomes" id="UP000270094">
    <property type="component" value="Unassembled WGS sequence"/>
</dbReference>
<evidence type="ECO:0008006" key="4">
    <source>
        <dbReference type="Google" id="ProtNLM"/>
    </source>
</evidence>
<feature type="chain" id="PRO_5018150952" description="Secreted protein" evidence="1">
    <location>
        <begin position="23"/>
        <end position="134"/>
    </location>
</feature>
<name>A0A3P7IZB1_STRVU</name>
<evidence type="ECO:0000256" key="1">
    <source>
        <dbReference type="SAM" id="SignalP"/>
    </source>
</evidence>
<keyword evidence="3" id="KW-1185">Reference proteome</keyword>
<feature type="signal peptide" evidence="1">
    <location>
        <begin position="1"/>
        <end position="22"/>
    </location>
</feature>
<dbReference type="AlphaFoldDB" id="A0A3P7IZB1"/>
<proteinExistence type="predicted"/>
<gene>
    <name evidence="2" type="ORF">SVUK_LOCUS4555</name>
</gene>
<dbReference type="EMBL" id="UYYB01012646">
    <property type="protein sequence ID" value="VDM69557.1"/>
    <property type="molecule type" value="Genomic_DNA"/>
</dbReference>